<accession>A0A926FCG5</accession>
<comment type="caution">
    <text evidence="2">The sequence shown here is derived from an EMBL/GenBank/DDBJ whole genome shotgun (WGS) entry which is preliminary data.</text>
</comment>
<dbReference type="Proteomes" id="UP000647416">
    <property type="component" value="Unassembled WGS sequence"/>
</dbReference>
<evidence type="ECO:0000313" key="2">
    <source>
        <dbReference type="EMBL" id="MBC8596167.1"/>
    </source>
</evidence>
<gene>
    <name evidence="2" type="ORF">H8706_04695</name>
</gene>
<organism evidence="2 3">
    <name type="scientific">Qingrenia yutianensis</name>
    <dbReference type="NCBI Taxonomy" id="2763676"/>
    <lineage>
        <taxon>Bacteria</taxon>
        <taxon>Bacillati</taxon>
        <taxon>Bacillota</taxon>
        <taxon>Clostridia</taxon>
        <taxon>Eubacteriales</taxon>
        <taxon>Oscillospiraceae</taxon>
        <taxon>Qingrenia</taxon>
    </lineage>
</organism>
<dbReference type="EMBL" id="JACRTE010000004">
    <property type="protein sequence ID" value="MBC8596167.1"/>
    <property type="molecule type" value="Genomic_DNA"/>
</dbReference>
<dbReference type="AlphaFoldDB" id="A0A926FCG5"/>
<evidence type="ECO:0000313" key="3">
    <source>
        <dbReference type="Proteomes" id="UP000647416"/>
    </source>
</evidence>
<protein>
    <submittedName>
        <fullName evidence="2">Uncharacterized protein</fullName>
    </submittedName>
</protein>
<evidence type="ECO:0000256" key="1">
    <source>
        <dbReference type="SAM" id="MobiDB-lite"/>
    </source>
</evidence>
<name>A0A926FCG5_9FIRM</name>
<dbReference type="RefSeq" id="WP_262431706.1">
    <property type="nucleotide sequence ID" value="NZ_JACRTE010000004.1"/>
</dbReference>
<feature type="region of interest" description="Disordered" evidence="1">
    <location>
        <begin position="1"/>
        <end position="32"/>
    </location>
</feature>
<keyword evidence="3" id="KW-1185">Reference proteome</keyword>
<proteinExistence type="predicted"/>
<sequence length="180" mass="20020">MFDENEKGLENGKDKADFKPEQKTDAQDNAEKKLFTQEEVDALIKVRLARAAKSAKEASDADGLEIKTLKEEAEKNLGIISSLRAEADSAAQRLLAYELKDKIIKKGVEPKFADFALYEIKKDIDAGADFDDAFEKFYADNDFSVKERLATGLKQGGAISSVSAVEDSFYKINPMLAERR</sequence>
<reference evidence="2" key="1">
    <citation type="submission" date="2020-08" db="EMBL/GenBank/DDBJ databases">
        <title>Genome public.</title>
        <authorList>
            <person name="Liu C."/>
            <person name="Sun Q."/>
        </authorList>
    </citation>
    <scope>NUCLEOTIDE SEQUENCE</scope>
    <source>
        <strain evidence="2">NSJ-50</strain>
    </source>
</reference>